<protein>
    <recommendedName>
        <fullName evidence="3">GAG-pre-integrase domain-containing protein</fullName>
    </recommendedName>
</protein>
<gene>
    <name evidence="1" type="ORF">CR513_40620</name>
</gene>
<evidence type="ECO:0000313" key="1">
    <source>
        <dbReference type="EMBL" id="RDX79013.1"/>
    </source>
</evidence>
<feature type="non-terminal residue" evidence="1">
    <location>
        <position position="1"/>
    </location>
</feature>
<keyword evidence="2" id="KW-1185">Reference proteome</keyword>
<reference evidence="1" key="1">
    <citation type="submission" date="2018-05" db="EMBL/GenBank/DDBJ databases">
        <title>Draft genome of Mucuna pruriens seed.</title>
        <authorList>
            <person name="Nnadi N.E."/>
            <person name="Vos R."/>
            <person name="Hasami M.H."/>
            <person name="Devisetty U.K."/>
            <person name="Aguiy J.C."/>
        </authorList>
    </citation>
    <scope>NUCLEOTIDE SEQUENCE [LARGE SCALE GENOMIC DNA]</scope>
    <source>
        <strain evidence="1">JCA_2017</strain>
    </source>
</reference>
<evidence type="ECO:0008006" key="3">
    <source>
        <dbReference type="Google" id="ProtNLM"/>
    </source>
</evidence>
<dbReference type="Proteomes" id="UP000257109">
    <property type="component" value="Unassembled WGS sequence"/>
</dbReference>
<dbReference type="OrthoDB" id="1716327at2759"/>
<accession>A0A371FLN1</accession>
<comment type="caution">
    <text evidence="1">The sequence shown here is derived from an EMBL/GenBank/DDBJ whole genome shotgun (WGS) entry which is preliminary data.</text>
</comment>
<dbReference type="AlphaFoldDB" id="A0A371FLN1"/>
<sequence length="155" mass="17451">MKETPIMVPGLCLFIGNQKGKIVGIGKIGFRHNLLSISQLCDNEYDIFFNKGECIVKNFDGSLLSNKSKCNLSSVYKRTWHKKLGHASLRLISKLNKHNLIKGLPSLVYKADLCVILVRKGNKLEDPLGPKTLFQLLDLWSNFTLICLVQLELPP</sequence>
<evidence type="ECO:0000313" key="2">
    <source>
        <dbReference type="Proteomes" id="UP000257109"/>
    </source>
</evidence>
<proteinExistence type="predicted"/>
<name>A0A371FLN1_MUCPR</name>
<organism evidence="1 2">
    <name type="scientific">Mucuna pruriens</name>
    <name type="common">Velvet bean</name>
    <name type="synonym">Dolichos pruriens</name>
    <dbReference type="NCBI Taxonomy" id="157652"/>
    <lineage>
        <taxon>Eukaryota</taxon>
        <taxon>Viridiplantae</taxon>
        <taxon>Streptophyta</taxon>
        <taxon>Embryophyta</taxon>
        <taxon>Tracheophyta</taxon>
        <taxon>Spermatophyta</taxon>
        <taxon>Magnoliopsida</taxon>
        <taxon>eudicotyledons</taxon>
        <taxon>Gunneridae</taxon>
        <taxon>Pentapetalae</taxon>
        <taxon>rosids</taxon>
        <taxon>fabids</taxon>
        <taxon>Fabales</taxon>
        <taxon>Fabaceae</taxon>
        <taxon>Papilionoideae</taxon>
        <taxon>50 kb inversion clade</taxon>
        <taxon>NPAAA clade</taxon>
        <taxon>indigoferoid/millettioid clade</taxon>
        <taxon>Phaseoleae</taxon>
        <taxon>Mucuna</taxon>
    </lineage>
</organism>
<dbReference type="EMBL" id="QJKJ01008666">
    <property type="protein sequence ID" value="RDX79013.1"/>
    <property type="molecule type" value="Genomic_DNA"/>
</dbReference>